<evidence type="ECO:0000313" key="3">
    <source>
        <dbReference type="Proteomes" id="UP000670092"/>
    </source>
</evidence>
<feature type="region of interest" description="Disordered" evidence="1">
    <location>
        <begin position="127"/>
        <end position="163"/>
    </location>
</feature>
<reference evidence="2 3" key="1">
    <citation type="submission" date="2021-01" db="EMBL/GenBank/DDBJ databases">
        <title>Chromosome-level genome assembly of a human fungal pathogen reveals clustering of transcriptionally co-regulated genes.</title>
        <authorList>
            <person name="Voorhies M."/>
            <person name="Cohen S."/>
            <person name="Shea T.P."/>
            <person name="Petrus S."/>
            <person name="Munoz J.F."/>
            <person name="Poplawski S."/>
            <person name="Goldman W.E."/>
            <person name="Michael T."/>
            <person name="Cuomo C.A."/>
            <person name="Sil A."/>
            <person name="Beyhan S."/>
        </authorList>
    </citation>
    <scope>NUCLEOTIDE SEQUENCE [LARGE SCALE GENOMIC DNA]</scope>
    <source>
        <strain evidence="2 3">G184AR</strain>
    </source>
</reference>
<accession>A0A8H7YSI4</accession>
<evidence type="ECO:0000256" key="1">
    <source>
        <dbReference type="SAM" id="MobiDB-lite"/>
    </source>
</evidence>
<dbReference type="VEuPathDB" id="FungiDB:I7I52_07193"/>
<dbReference type="Proteomes" id="UP000670092">
    <property type="component" value="Unassembled WGS sequence"/>
</dbReference>
<dbReference type="AlphaFoldDB" id="A0A8H7YSI4"/>
<sequence>MFILVLLFLPLVLGNQQREVQCSPKGQGVSSPFIKVVAEKFCNFAKESPFFPIYLSYPGMEVLDALKPQNIFSISWQKAGDKDCPCVDVFAAMLKECCHEVDCQWGGRGTVHGKCGNYSLIVSEHGSTPGLPPPSASPSSLTIPSDSPPPSTLQPSPSTTSFTNAPVPTVQICNTRAGHEQAARDTISKILEDQFCPDAVKLQRSVSWVYNVDTTQKVEIGVFSVDKSAFLMNIDDCLQFLRDMALNGCIANDQHPKNFKGEGLVQTNSMAYYINLDFENSEGPCRAPHSDDFHEFSIHGNGWGNADFRNSDLGRMLNLKPTECSTQLEQGTFFCDVAHHGDYYSYSVFGTGWANSSWAKRMEVILKGLKLIPDTYSFAYGLVRINSKCIF</sequence>
<organism evidence="2 3">
    <name type="scientific">Ajellomyces capsulatus</name>
    <name type="common">Darling's disease fungus</name>
    <name type="synonym">Histoplasma capsulatum</name>
    <dbReference type="NCBI Taxonomy" id="5037"/>
    <lineage>
        <taxon>Eukaryota</taxon>
        <taxon>Fungi</taxon>
        <taxon>Dikarya</taxon>
        <taxon>Ascomycota</taxon>
        <taxon>Pezizomycotina</taxon>
        <taxon>Eurotiomycetes</taxon>
        <taxon>Eurotiomycetidae</taxon>
        <taxon>Onygenales</taxon>
        <taxon>Ajellomycetaceae</taxon>
        <taxon>Histoplasma</taxon>
    </lineage>
</organism>
<dbReference type="OrthoDB" id="4189797at2759"/>
<evidence type="ECO:0000313" key="2">
    <source>
        <dbReference type="EMBL" id="KAG5296481.1"/>
    </source>
</evidence>
<feature type="compositionally biased region" description="Low complexity" evidence="1">
    <location>
        <begin position="153"/>
        <end position="163"/>
    </location>
</feature>
<dbReference type="EMBL" id="JAEVHI010000003">
    <property type="protein sequence ID" value="KAG5296481.1"/>
    <property type="molecule type" value="Genomic_DNA"/>
</dbReference>
<gene>
    <name evidence="2" type="ORF">I7I52_07193</name>
</gene>
<protein>
    <submittedName>
        <fullName evidence="2">Uncharacterized protein</fullName>
    </submittedName>
</protein>
<name>A0A8H7YSI4_AJECA</name>
<proteinExistence type="predicted"/>
<comment type="caution">
    <text evidence="2">The sequence shown here is derived from an EMBL/GenBank/DDBJ whole genome shotgun (WGS) entry which is preliminary data.</text>
</comment>